<proteinExistence type="predicted"/>
<dbReference type="EMBL" id="BMLN01000008">
    <property type="protein sequence ID" value="GGO03914.1"/>
    <property type="molecule type" value="Genomic_DNA"/>
</dbReference>
<sequence length="116" mass="13180">MNGLDNEKDRAALKSRLEEELADTTFTSHTKVLQRTHPSSRRAGLHALWNRELEFTVKPGSLIIGTAALLLLLASPYAVHTLHNTPFPSDKRELIEAGGNVYWEDIYRKEVKRLEN</sequence>
<organism evidence="2 3">
    <name type="scientific">Saccharibacillus kuerlensis</name>
    <dbReference type="NCBI Taxonomy" id="459527"/>
    <lineage>
        <taxon>Bacteria</taxon>
        <taxon>Bacillati</taxon>
        <taxon>Bacillota</taxon>
        <taxon>Bacilli</taxon>
        <taxon>Bacillales</taxon>
        <taxon>Paenibacillaceae</taxon>
        <taxon>Saccharibacillus</taxon>
    </lineage>
</organism>
<keyword evidence="1" id="KW-0812">Transmembrane</keyword>
<feature type="transmembrane region" description="Helical" evidence="1">
    <location>
        <begin position="60"/>
        <end position="79"/>
    </location>
</feature>
<evidence type="ECO:0000256" key="1">
    <source>
        <dbReference type="SAM" id="Phobius"/>
    </source>
</evidence>
<dbReference type="Proteomes" id="UP000606653">
    <property type="component" value="Unassembled WGS sequence"/>
</dbReference>
<protein>
    <submittedName>
        <fullName evidence="2">Uncharacterized protein</fullName>
    </submittedName>
</protein>
<accession>A0ABQ2L525</accession>
<keyword evidence="1" id="KW-0472">Membrane</keyword>
<name>A0ABQ2L525_9BACL</name>
<gene>
    <name evidence="2" type="ORF">GCM10010969_28580</name>
</gene>
<evidence type="ECO:0000313" key="2">
    <source>
        <dbReference type="EMBL" id="GGO03914.1"/>
    </source>
</evidence>
<evidence type="ECO:0000313" key="3">
    <source>
        <dbReference type="Proteomes" id="UP000606653"/>
    </source>
</evidence>
<reference evidence="3" key="1">
    <citation type="journal article" date="2019" name="Int. J. Syst. Evol. Microbiol.">
        <title>The Global Catalogue of Microorganisms (GCM) 10K type strain sequencing project: providing services to taxonomists for standard genome sequencing and annotation.</title>
        <authorList>
            <consortium name="The Broad Institute Genomics Platform"/>
            <consortium name="The Broad Institute Genome Sequencing Center for Infectious Disease"/>
            <person name="Wu L."/>
            <person name="Ma J."/>
        </authorList>
    </citation>
    <scope>NUCLEOTIDE SEQUENCE [LARGE SCALE GENOMIC DNA]</scope>
    <source>
        <strain evidence="3">CGMCC 1.6964</strain>
    </source>
</reference>
<dbReference type="RefSeq" id="WP_018976502.1">
    <property type="nucleotide sequence ID" value="NZ_BMLN01000008.1"/>
</dbReference>
<keyword evidence="3" id="KW-1185">Reference proteome</keyword>
<comment type="caution">
    <text evidence="2">The sequence shown here is derived from an EMBL/GenBank/DDBJ whole genome shotgun (WGS) entry which is preliminary data.</text>
</comment>
<keyword evidence="1" id="KW-1133">Transmembrane helix</keyword>